<dbReference type="GO" id="GO:0045087">
    <property type="term" value="P:innate immune response"/>
    <property type="evidence" value="ECO:0007669"/>
    <property type="project" value="TreeGrafter"/>
</dbReference>
<dbReference type="PANTHER" id="PTHR23015:SF4">
    <property type="entry name" value="DUF38 DOMAIN-CONTAINING PROTEIN-RELATED"/>
    <property type="match status" value="1"/>
</dbReference>
<dbReference type="Proteomes" id="UP000483820">
    <property type="component" value="Chromosome V"/>
</dbReference>
<dbReference type="PROSITE" id="PS50181">
    <property type="entry name" value="FBOX"/>
    <property type="match status" value="2"/>
</dbReference>
<dbReference type="InterPro" id="IPR041426">
    <property type="entry name" value="Mos1_HTH"/>
</dbReference>
<gene>
    <name evidence="3" type="ORF">GCK72_021071</name>
</gene>
<dbReference type="RefSeq" id="XP_053582909.1">
    <property type="nucleotide sequence ID" value="XM_053733996.1"/>
</dbReference>
<dbReference type="Pfam" id="PF00651">
    <property type="entry name" value="BTB"/>
    <property type="match status" value="1"/>
</dbReference>
<dbReference type="SMART" id="SM00225">
    <property type="entry name" value="BTB"/>
    <property type="match status" value="1"/>
</dbReference>
<protein>
    <recommendedName>
        <fullName evidence="5">F-box domain-containing protein</fullName>
    </recommendedName>
</protein>
<name>A0A6A5GH45_CAERE</name>
<dbReference type="PANTHER" id="PTHR23015">
    <property type="entry name" value="UNCHARACTERIZED C.ELEGANS PROTEIN"/>
    <property type="match status" value="1"/>
</dbReference>
<dbReference type="Pfam" id="PF17906">
    <property type="entry name" value="HTH_48"/>
    <property type="match status" value="3"/>
</dbReference>
<dbReference type="SMART" id="SM00256">
    <property type="entry name" value="FBOX"/>
    <property type="match status" value="2"/>
</dbReference>
<dbReference type="Pfam" id="PF00646">
    <property type="entry name" value="F-box"/>
    <property type="match status" value="2"/>
</dbReference>
<proteinExistence type="predicted"/>
<dbReference type="InterPro" id="IPR002900">
    <property type="entry name" value="DUF38/FTH_CAE_spp"/>
</dbReference>
<dbReference type="InterPro" id="IPR000210">
    <property type="entry name" value="BTB/POZ_dom"/>
</dbReference>
<evidence type="ECO:0000259" key="1">
    <source>
        <dbReference type="PROSITE" id="PS50097"/>
    </source>
</evidence>
<dbReference type="Gene3D" id="3.30.710.10">
    <property type="entry name" value="Potassium Channel Kv1.1, Chain A"/>
    <property type="match status" value="1"/>
</dbReference>
<evidence type="ECO:0000259" key="2">
    <source>
        <dbReference type="PROSITE" id="PS50181"/>
    </source>
</evidence>
<sequence>MTDIPPNSPIDIRALALYDIHQWKTTDKSYKNYEKLCEVLGKEAISYDEYESLFNKFLEENYYSTKDGRGLPIPDIRGCILSDVINGKIAEKSIDDLSEAFKKQKVDTEDHGYWYKRFRSGHFSQVTFSDFPEDVIAEIVEKCDIKSYLNLRNVSYGLRTVVDQLVPPCTDIKVTCRNERVHVHIYDARIADSKCFDILKLLLKNPKLLLKCFYFIANSYFRVTEILPGNHKQDFFDFLNSLDHKIHVEKCVMWGEYEKDLIGVLKCLKSGTLEKLDIDSGFSMDEINEVVSMNQWNLAKHLKIITSELPSIENFFHFSTFELGIGKESIALEDMVKLCENASKSINFESFTLKTKNDIDTEEIKRVLNLQPTSSRCFYSIPNTNLIGKMSKTPALSIYESTFAQSDKTDVILIVEGKKLRVSKTVLSFHSDYFDALFNADFMEISMPEISIEDVNFEDFAAVLSLILKNPISPTEENAEKLLELSDRFLLPAAKRHVEFFLISVGFGAYKKLELASRYDSDTLLTHALELFKTKEELVPKEEFSGFSEKVKAKILDRLIELNKPKLSVPTGLGSGLGLVGRLNPSMSSKSTRPLLKFPIDIRAHVLYDAYQRISNEKSYKNYEKLCIKFGKQAISFEEYESLFNQYLEVDERELPDIRGCILSDVTNGKSAEKSIDDLCDAFKNHKIDKEDHGYWYKRFENGQSFTRVTFSNFPEDVISEIVERCDMKSYLNLRKVSHALRAIVDHLAPPCTVIGVKCGHCWIKVSVDDTVIADSLYFEKTKSKLPLGLIEKLSPKTVELLLRNPKLRLKSFEIVPYPYVQSTWMKTRTGIVIPPLNHKKRFFDLLNSLDHKIHAEKCVIKVDNEKEVIKVLQCFKPGTLKELEISTGISMDGITEVVKMDQWKLAKHLKMNTFVLPSIENFFHFPSFELGFPPITLEDMVKLCENASISNTFEHCKVIIQGIFELETIKRALNLQPTSTEQSFSIPNTNLIVQYLSKVMLSRVFKIYKN</sequence>
<dbReference type="CDD" id="cd22150">
    <property type="entry name" value="F-box_CeFBXA-like"/>
    <property type="match status" value="2"/>
</dbReference>
<dbReference type="CDD" id="cd18186">
    <property type="entry name" value="BTB_POZ_ZBTB_KLHL-like"/>
    <property type="match status" value="1"/>
</dbReference>
<evidence type="ECO:0008006" key="5">
    <source>
        <dbReference type="Google" id="ProtNLM"/>
    </source>
</evidence>
<dbReference type="Pfam" id="PF01827">
    <property type="entry name" value="FTH"/>
    <property type="match status" value="2"/>
</dbReference>
<feature type="domain" description="F-box" evidence="2">
    <location>
        <begin position="708"/>
        <end position="766"/>
    </location>
</feature>
<comment type="caution">
    <text evidence="3">The sequence shown here is derived from an EMBL/GenBank/DDBJ whole genome shotgun (WGS) entry which is preliminary data.</text>
</comment>
<feature type="domain" description="F-box" evidence="2">
    <location>
        <begin position="125"/>
        <end position="164"/>
    </location>
</feature>
<dbReference type="AlphaFoldDB" id="A0A6A5GH45"/>
<evidence type="ECO:0000313" key="3">
    <source>
        <dbReference type="EMBL" id="KAF1754508.1"/>
    </source>
</evidence>
<accession>A0A6A5GH45</accession>
<dbReference type="InterPro" id="IPR001810">
    <property type="entry name" value="F-box_dom"/>
</dbReference>
<dbReference type="InterPro" id="IPR040161">
    <property type="entry name" value="FB224"/>
</dbReference>
<dbReference type="SUPFAM" id="SSF54695">
    <property type="entry name" value="POZ domain"/>
    <property type="match status" value="1"/>
</dbReference>
<dbReference type="InterPro" id="IPR011333">
    <property type="entry name" value="SKP1/BTB/POZ_sf"/>
</dbReference>
<dbReference type="CTD" id="9812524"/>
<dbReference type="EMBL" id="WUAV01000005">
    <property type="protein sequence ID" value="KAF1754508.1"/>
    <property type="molecule type" value="Genomic_DNA"/>
</dbReference>
<dbReference type="GeneID" id="9812524"/>
<dbReference type="KEGG" id="crq:GCK72_021071"/>
<feature type="domain" description="BTB" evidence="1">
    <location>
        <begin position="409"/>
        <end position="476"/>
    </location>
</feature>
<evidence type="ECO:0000313" key="4">
    <source>
        <dbReference type="Proteomes" id="UP000483820"/>
    </source>
</evidence>
<reference evidence="3 4" key="1">
    <citation type="submission" date="2019-12" db="EMBL/GenBank/DDBJ databases">
        <title>Chromosome-level assembly of the Caenorhabditis remanei genome.</title>
        <authorList>
            <person name="Teterina A.A."/>
            <person name="Willis J.H."/>
            <person name="Phillips P.C."/>
        </authorList>
    </citation>
    <scope>NUCLEOTIDE SEQUENCE [LARGE SCALE GENOMIC DNA]</scope>
    <source>
        <strain evidence="3 4">PX506</strain>
        <tissue evidence="3">Whole organism</tissue>
    </source>
</reference>
<organism evidence="3 4">
    <name type="scientific">Caenorhabditis remanei</name>
    <name type="common">Caenorhabditis vulgaris</name>
    <dbReference type="NCBI Taxonomy" id="31234"/>
    <lineage>
        <taxon>Eukaryota</taxon>
        <taxon>Metazoa</taxon>
        <taxon>Ecdysozoa</taxon>
        <taxon>Nematoda</taxon>
        <taxon>Chromadorea</taxon>
        <taxon>Rhabditida</taxon>
        <taxon>Rhabditina</taxon>
        <taxon>Rhabditomorpha</taxon>
        <taxon>Rhabditoidea</taxon>
        <taxon>Rhabditidae</taxon>
        <taxon>Peloderinae</taxon>
        <taxon>Caenorhabditis</taxon>
    </lineage>
</organism>
<dbReference type="PROSITE" id="PS50097">
    <property type="entry name" value="BTB"/>
    <property type="match status" value="1"/>
</dbReference>